<proteinExistence type="predicted"/>
<dbReference type="Proteomes" id="UP000199213">
    <property type="component" value="Unassembled WGS sequence"/>
</dbReference>
<reference evidence="2" key="1">
    <citation type="submission" date="2016-10" db="EMBL/GenBank/DDBJ databases">
        <authorList>
            <person name="Varghese N."/>
            <person name="Submissions S."/>
        </authorList>
    </citation>
    <scope>NUCLEOTIDE SEQUENCE [LARGE SCALE GENOMIC DNA]</scope>
    <source>
        <strain evidence="2">DSM 45460</strain>
    </source>
</reference>
<gene>
    <name evidence="1" type="ORF">SAMN04487820_104324</name>
</gene>
<evidence type="ECO:0008006" key="3">
    <source>
        <dbReference type="Google" id="ProtNLM"/>
    </source>
</evidence>
<sequence length="137" mass="15454">MVGCADALPDGVGAFDTILLLGQNIGLPGGREQAARVLEELARVSNPDTRVLASGFDPHHTEASEHLDYHRHNRARGRLPGQLRMRIRHARWATPFFDYLLCSVEELTRLSEFSSWRLSEVDHEETGHGYLAILVRR</sequence>
<dbReference type="EMBL" id="FNFM01000004">
    <property type="protein sequence ID" value="SDK11851.1"/>
    <property type="molecule type" value="Genomic_DNA"/>
</dbReference>
<name>A0A1G8Z9X6_ACTMZ</name>
<accession>A0A1G8Z9X6</accession>
<protein>
    <recommendedName>
        <fullName evidence="3">Methyltransferase domain-containing protein</fullName>
    </recommendedName>
</protein>
<dbReference type="RefSeq" id="WP_143013027.1">
    <property type="nucleotide sequence ID" value="NZ_FNFM01000004.1"/>
</dbReference>
<organism evidence="1 2">
    <name type="scientific">Actinopolyspora mzabensis</name>
    <dbReference type="NCBI Taxonomy" id="995066"/>
    <lineage>
        <taxon>Bacteria</taxon>
        <taxon>Bacillati</taxon>
        <taxon>Actinomycetota</taxon>
        <taxon>Actinomycetes</taxon>
        <taxon>Actinopolysporales</taxon>
        <taxon>Actinopolysporaceae</taxon>
        <taxon>Actinopolyspora</taxon>
    </lineage>
</organism>
<evidence type="ECO:0000313" key="1">
    <source>
        <dbReference type="EMBL" id="SDK11851.1"/>
    </source>
</evidence>
<evidence type="ECO:0000313" key="2">
    <source>
        <dbReference type="Proteomes" id="UP000199213"/>
    </source>
</evidence>
<keyword evidence="2" id="KW-1185">Reference proteome</keyword>
<dbReference type="OrthoDB" id="279734at2"/>
<dbReference type="AlphaFoldDB" id="A0A1G8Z9X6"/>